<proteinExistence type="predicted"/>
<dbReference type="Pfam" id="PF13306">
    <property type="entry name" value="LRR_5"/>
    <property type="match status" value="1"/>
</dbReference>
<evidence type="ECO:0000313" key="1">
    <source>
        <dbReference type="EMBL" id="SFB10805.1"/>
    </source>
</evidence>
<organism evidence="1 2">
    <name type="scientific">Selenomonas ruminantium</name>
    <dbReference type="NCBI Taxonomy" id="971"/>
    <lineage>
        <taxon>Bacteria</taxon>
        <taxon>Bacillati</taxon>
        <taxon>Bacillota</taxon>
        <taxon>Negativicutes</taxon>
        <taxon>Selenomonadales</taxon>
        <taxon>Selenomonadaceae</taxon>
        <taxon>Selenomonas</taxon>
    </lineage>
</organism>
<reference evidence="1 2" key="1">
    <citation type="submission" date="2016-10" db="EMBL/GenBank/DDBJ databases">
        <authorList>
            <person name="de Groot N.N."/>
        </authorList>
    </citation>
    <scope>NUCLEOTIDE SEQUENCE [LARGE SCALE GENOMIC DNA]</scope>
    <source>
        <strain evidence="1 2">L14</strain>
    </source>
</reference>
<evidence type="ECO:0000313" key="2">
    <source>
        <dbReference type="Proteomes" id="UP000183843"/>
    </source>
</evidence>
<dbReference type="Gene3D" id="3.80.10.10">
    <property type="entry name" value="Ribonuclease Inhibitor"/>
    <property type="match status" value="1"/>
</dbReference>
<dbReference type="AlphaFoldDB" id="A0A1I0YBM9"/>
<sequence length="121" mass="13555">MPVINMIVDCRDHSKDEDITIDTSSADVGFFEGTLTYLEIPKSSDFDLIESYTFADFLELEEVFVPKNVANIQKNAFLNCPKLKKIVLGRKANKALQKNQPWGAPADCVVTYDPKAKPRAT</sequence>
<dbReference type="Proteomes" id="UP000183843">
    <property type="component" value="Unassembled WGS sequence"/>
</dbReference>
<name>A0A1I0YBM9_SELRU</name>
<dbReference type="InterPro" id="IPR032675">
    <property type="entry name" value="LRR_dom_sf"/>
</dbReference>
<dbReference type="RefSeq" id="WP_074816845.1">
    <property type="nucleotide sequence ID" value="NZ_FOJX01000011.1"/>
</dbReference>
<gene>
    <name evidence="1" type="ORF">SAMN05216587_111100</name>
</gene>
<dbReference type="InterPro" id="IPR026906">
    <property type="entry name" value="LRR_5"/>
</dbReference>
<dbReference type="EMBL" id="FOJX01000011">
    <property type="protein sequence ID" value="SFB10805.1"/>
    <property type="molecule type" value="Genomic_DNA"/>
</dbReference>
<accession>A0A1I0YBM9</accession>
<protein>
    <submittedName>
        <fullName evidence="1">Leucine rich repeat-containing protein</fullName>
    </submittedName>
</protein>